<dbReference type="CDD" id="cd00082">
    <property type="entry name" value="HisKA"/>
    <property type="match status" value="1"/>
</dbReference>
<dbReference type="CDD" id="cd17574">
    <property type="entry name" value="REC_OmpR"/>
    <property type="match status" value="1"/>
</dbReference>
<dbReference type="FunFam" id="2.60.40.10:FF:000791">
    <property type="entry name" value="Two-component system sensor histidine kinase/response regulator"/>
    <property type="match status" value="1"/>
</dbReference>
<dbReference type="EC" id="2.7.13.3" evidence="2"/>
<dbReference type="InterPro" id="IPR005467">
    <property type="entry name" value="His_kinase_dom"/>
</dbReference>
<dbReference type="Pfam" id="PF00072">
    <property type="entry name" value="Response_reg"/>
    <property type="match status" value="1"/>
</dbReference>
<keyword evidence="13" id="KW-1133">Transmembrane helix</keyword>
<dbReference type="PROSITE" id="PS50110">
    <property type="entry name" value="RESPONSE_REGULATORY"/>
    <property type="match status" value="1"/>
</dbReference>
<dbReference type="InterPro" id="IPR001789">
    <property type="entry name" value="Sig_transdc_resp-reg_receiver"/>
</dbReference>
<dbReference type="Gene3D" id="2.60.40.10">
    <property type="entry name" value="Immunoglobulins"/>
    <property type="match status" value="1"/>
</dbReference>
<reference evidence="17 18" key="1">
    <citation type="submission" date="2016-10" db="EMBL/GenBank/DDBJ databases">
        <authorList>
            <person name="de Groot N.N."/>
        </authorList>
    </citation>
    <scope>NUCLEOTIDE SEQUENCE [LARGE SCALE GENOMIC DNA]</scope>
    <source>
        <strain evidence="17 18">DSM 25947</strain>
    </source>
</reference>
<organism evidence="17 18">
    <name type="scientific">Draconibacterium orientale</name>
    <dbReference type="NCBI Taxonomy" id="1168034"/>
    <lineage>
        <taxon>Bacteria</taxon>
        <taxon>Pseudomonadati</taxon>
        <taxon>Bacteroidota</taxon>
        <taxon>Bacteroidia</taxon>
        <taxon>Marinilabiliales</taxon>
        <taxon>Prolixibacteraceae</taxon>
        <taxon>Draconibacterium</taxon>
    </lineage>
</organism>
<dbReference type="Gene3D" id="3.30.565.10">
    <property type="entry name" value="Histidine kinase-like ATPase, C-terminal domain"/>
    <property type="match status" value="1"/>
</dbReference>
<dbReference type="Pfam" id="PF07495">
    <property type="entry name" value="Y_Y_Y"/>
    <property type="match status" value="1"/>
</dbReference>
<evidence type="ECO:0000256" key="3">
    <source>
        <dbReference type="ARBA" id="ARBA00022553"/>
    </source>
</evidence>
<feature type="domain" description="Response regulatory" evidence="16">
    <location>
        <begin position="1115"/>
        <end position="1230"/>
    </location>
</feature>
<evidence type="ECO:0000256" key="4">
    <source>
        <dbReference type="ARBA" id="ARBA00022679"/>
    </source>
</evidence>
<dbReference type="InterPro" id="IPR018060">
    <property type="entry name" value="HTH_AraC"/>
</dbReference>
<dbReference type="PROSITE" id="PS00041">
    <property type="entry name" value="HTH_ARAC_FAMILY_1"/>
    <property type="match status" value="1"/>
</dbReference>
<protein>
    <recommendedName>
        <fullName evidence="2">histidine kinase</fullName>
        <ecNumber evidence="2">2.7.13.3</ecNumber>
    </recommendedName>
</protein>
<evidence type="ECO:0000256" key="1">
    <source>
        <dbReference type="ARBA" id="ARBA00000085"/>
    </source>
</evidence>
<dbReference type="Gene3D" id="1.10.287.130">
    <property type="match status" value="1"/>
</dbReference>
<keyword evidence="10" id="KW-0238">DNA-binding</keyword>
<dbReference type="SUPFAM" id="SSF52172">
    <property type="entry name" value="CheY-like"/>
    <property type="match status" value="1"/>
</dbReference>
<proteinExistence type="predicted"/>
<dbReference type="PRINTS" id="PR00344">
    <property type="entry name" value="BCTRLSENSOR"/>
</dbReference>
<dbReference type="InterPro" id="IPR011110">
    <property type="entry name" value="Reg_prop"/>
</dbReference>
<evidence type="ECO:0000256" key="11">
    <source>
        <dbReference type="ARBA" id="ARBA00023163"/>
    </source>
</evidence>
<evidence type="ECO:0000256" key="12">
    <source>
        <dbReference type="PROSITE-ProRule" id="PRU00169"/>
    </source>
</evidence>
<feature type="domain" description="Histidine kinase" evidence="15">
    <location>
        <begin position="849"/>
        <end position="1078"/>
    </location>
</feature>
<evidence type="ECO:0000256" key="8">
    <source>
        <dbReference type="ARBA" id="ARBA00023012"/>
    </source>
</evidence>
<keyword evidence="13" id="KW-0812">Transmembrane</keyword>
<dbReference type="InterPro" id="IPR036890">
    <property type="entry name" value="HATPase_C_sf"/>
</dbReference>
<dbReference type="SUPFAM" id="SSF46689">
    <property type="entry name" value="Homeodomain-like"/>
    <property type="match status" value="1"/>
</dbReference>
<dbReference type="InterPro" id="IPR011006">
    <property type="entry name" value="CheY-like_superfamily"/>
</dbReference>
<dbReference type="InterPro" id="IPR018062">
    <property type="entry name" value="HTH_AraC-typ_CS"/>
</dbReference>
<keyword evidence="13" id="KW-0472">Membrane</keyword>
<keyword evidence="11" id="KW-0804">Transcription</keyword>
<evidence type="ECO:0000256" key="10">
    <source>
        <dbReference type="ARBA" id="ARBA00023125"/>
    </source>
</evidence>
<name>A0A1I0DJ32_9BACT</name>
<dbReference type="PANTHER" id="PTHR43547">
    <property type="entry name" value="TWO-COMPONENT HISTIDINE KINASE"/>
    <property type="match status" value="1"/>
</dbReference>
<dbReference type="SUPFAM" id="SSF101898">
    <property type="entry name" value="NHL repeat"/>
    <property type="match status" value="1"/>
</dbReference>
<feature type="transmembrane region" description="Helical" evidence="13">
    <location>
        <begin position="796"/>
        <end position="817"/>
    </location>
</feature>
<keyword evidence="6 17" id="KW-0418">Kinase</keyword>
<keyword evidence="8" id="KW-0902">Two-component regulatory system</keyword>
<dbReference type="GO" id="GO:0005524">
    <property type="term" value="F:ATP binding"/>
    <property type="evidence" value="ECO:0007669"/>
    <property type="project" value="UniProtKB-KW"/>
</dbReference>
<comment type="catalytic activity">
    <reaction evidence="1">
        <text>ATP + protein L-histidine = ADP + protein N-phospho-L-histidine.</text>
        <dbReference type="EC" id="2.7.13.3"/>
    </reaction>
</comment>
<evidence type="ECO:0000256" key="2">
    <source>
        <dbReference type="ARBA" id="ARBA00012438"/>
    </source>
</evidence>
<dbReference type="SMART" id="SM00342">
    <property type="entry name" value="HTH_ARAC"/>
    <property type="match status" value="1"/>
</dbReference>
<dbReference type="SMART" id="SM00448">
    <property type="entry name" value="REC"/>
    <property type="match status" value="1"/>
</dbReference>
<dbReference type="InterPro" id="IPR009057">
    <property type="entry name" value="Homeodomain-like_sf"/>
</dbReference>
<dbReference type="InterPro" id="IPR011123">
    <property type="entry name" value="Y_Y_Y"/>
</dbReference>
<dbReference type="InterPro" id="IPR013783">
    <property type="entry name" value="Ig-like_fold"/>
</dbReference>
<dbReference type="Pfam" id="PF00512">
    <property type="entry name" value="HisKA"/>
    <property type="match status" value="1"/>
</dbReference>
<keyword evidence="3 12" id="KW-0597">Phosphoprotein</keyword>
<dbReference type="GO" id="GO:0000155">
    <property type="term" value="F:phosphorelay sensor kinase activity"/>
    <property type="evidence" value="ECO:0007669"/>
    <property type="project" value="InterPro"/>
</dbReference>
<evidence type="ECO:0000259" key="16">
    <source>
        <dbReference type="PROSITE" id="PS50110"/>
    </source>
</evidence>
<gene>
    <name evidence="17" type="ORF">SAMN05444285_11063</name>
</gene>
<keyword evidence="4" id="KW-0808">Transferase</keyword>
<dbReference type="InterPro" id="IPR003661">
    <property type="entry name" value="HisK_dim/P_dom"/>
</dbReference>
<dbReference type="SMART" id="SM00388">
    <property type="entry name" value="HisKA"/>
    <property type="match status" value="1"/>
</dbReference>
<dbReference type="PROSITE" id="PS01124">
    <property type="entry name" value="HTH_ARAC_FAMILY_2"/>
    <property type="match status" value="1"/>
</dbReference>
<evidence type="ECO:0000256" key="5">
    <source>
        <dbReference type="ARBA" id="ARBA00022741"/>
    </source>
</evidence>
<evidence type="ECO:0000313" key="17">
    <source>
        <dbReference type="EMBL" id="SET31805.1"/>
    </source>
</evidence>
<keyword evidence="9" id="KW-0805">Transcription regulation</keyword>
<dbReference type="Gene3D" id="3.40.50.2300">
    <property type="match status" value="1"/>
</dbReference>
<accession>A0A1I0DJ32</accession>
<dbReference type="Pfam" id="PF12833">
    <property type="entry name" value="HTH_18"/>
    <property type="match status" value="1"/>
</dbReference>
<dbReference type="SMART" id="SM00387">
    <property type="entry name" value="HATPase_c"/>
    <property type="match status" value="1"/>
</dbReference>
<dbReference type="Pfam" id="PF02518">
    <property type="entry name" value="HATPase_c"/>
    <property type="match status" value="1"/>
</dbReference>
<dbReference type="Proteomes" id="UP000181981">
    <property type="component" value="Unassembled WGS sequence"/>
</dbReference>
<keyword evidence="7" id="KW-0067">ATP-binding</keyword>
<dbReference type="InterPro" id="IPR003594">
    <property type="entry name" value="HATPase_dom"/>
</dbReference>
<feature type="domain" description="HTH araC/xylS-type" evidence="14">
    <location>
        <begin position="1262"/>
        <end position="1361"/>
    </location>
</feature>
<dbReference type="SUPFAM" id="SSF47384">
    <property type="entry name" value="Homodimeric domain of signal transducing histidine kinase"/>
    <property type="match status" value="1"/>
</dbReference>
<evidence type="ECO:0000259" key="15">
    <source>
        <dbReference type="PROSITE" id="PS50109"/>
    </source>
</evidence>
<evidence type="ECO:0000256" key="13">
    <source>
        <dbReference type="SAM" id="Phobius"/>
    </source>
</evidence>
<keyword evidence="5" id="KW-0547">Nucleotide-binding</keyword>
<evidence type="ECO:0000313" key="18">
    <source>
        <dbReference type="Proteomes" id="UP000181981"/>
    </source>
</evidence>
<dbReference type="SUPFAM" id="SSF55874">
    <property type="entry name" value="ATPase domain of HSP90 chaperone/DNA topoisomerase II/histidine kinase"/>
    <property type="match status" value="1"/>
</dbReference>
<dbReference type="GO" id="GO:0003700">
    <property type="term" value="F:DNA-binding transcription factor activity"/>
    <property type="evidence" value="ECO:0007669"/>
    <property type="project" value="InterPro"/>
</dbReference>
<dbReference type="PANTHER" id="PTHR43547:SF2">
    <property type="entry name" value="HYBRID SIGNAL TRANSDUCTION HISTIDINE KINASE C"/>
    <property type="match status" value="1"/>
</dbReference>
<evidence type="ECO:0000256" key="7">
    <source>
        <dbReference type="ARBA" id="ARBA00022840"/>
    </source>
</evidence>
<dbReference type="Gene3D" id="1.10.10.60">
    <property type="entry name" value="Homeodomain-like"/>
    <property type="match status" value="1"/>
</dbReference>
<sequence length="1372" mass="156306">MFVAKLIDKMNYTLNQKLTLFLLVIFIFTTGKIQAQAELSFDIFTLEDGLPNNQIQCVYQDHKGWIWIGTSQGLSRFSGYNFTNFLPDSEDSCSLSGHLIRVIKEDAKGNLLVGTENGGLNIFDREKEIFSQPFKYDPVYGDKDFSVNDIVENPDGSFWLASDFNVLKMDSTGMITPLNPIKGKETAGIEEVFIRNLAYDNQDNLWIGTNNGVYIYNKHTNTLERFELPFGSAQNKEIWELFLDNDGDLWIGTYSIGLFIVNTSTKKLNKINLKPAAERTETIKAISKGVFGDYWIGTRGGLFLYSKKSGVKGFYRHNIQEPRSLSNNSVLSIFHDNKGETWIGTRGGLNLLARSKQVFHSFTAQPDDNRYLNSSAIYTFWMDKSGRLWCGTEDGGINIYNPKTGTYQYLTTEGEPGYTIAQNCVKALAPDNKGNLWVATFLGGIDIIDLATGKIKNHRHQANVPGSLSDNRVWDICIDENEQIWIASSKGIDRFDKKTNLFLHYPQLNGNEQITWIDNDSQGNLWMGSDDELIVFNQQTNKINRWFERTRHMFEDSQNQIWIATNDKGLAKYSAHSGALKYYGEEEGLANNQALCILEDDDKNLWISTLNGLSKFNPGTEIFHNYTSNDGLGNNQFCYGAALKADDGALFFGTVSGFNVFNPNEINAEDTDVPLVFTDLKVFNKSVPIDNDKKAILPQSITETKHLTFNHKQNVFTLEFAALNYVNSENNLYTYKLEGFNTNWIEPSKNRTATYTNLNPGDYTLRIKRVIPGQERESNELQLAISILPPFWKTNWFLGLIILLIISLIYTIIQFFINREKIKSQLIIERSNAKKLHEIDMMKLKFFTNISHEIRTPLTLILGPLNKMIQSKTLDGSTKENLHLMQRNAQNLDRLISQLLDFRKLQSGNLKLNLTEADIVSFVRNIVESFNHYAIEKDIKLTFNTLKKRLFVSFDPDKIEKIINNLLTNAFKYTEAQGSVTVNLSLVFDSENEDFSDESEEKQYIEINIKDTGKGISRKNIDRIFMRFFQSDETDAKTGAGIGLALVKDLVKLHKGEIFVTSKEGKGTRFTIRIPYNEGTESNKTIAPEVTTSVQEINPAPETATVQPTDENSKIMLIVEDNADVRQFISSHFMNFYQIHQAVNGKEGWEKALEVVPDIIISDIIMPESDGYELCKRIKNDERTSHIPVLLLTAMHSKDHELRGLAKGADDYITKPFDLSVLQAKVENMLSIRDSLKEKYTSTMVLEPTNVVLASPDEKFLKRVVDVIEENIADSELDIENFALKVGVSRMQLYRKLNALTNMTVKEFIRHIRLKRATQLLEQQKLNISEVAYQVGFKDLSHFRKCFKREFGMSASEYLTNKKVETSQPNER</sequence>
<dbReference type="EMBL" id="FOHT01000010">
    <property type="protein sequence ID" value="SET31805.1"/>
    <property type="molecule type" value="Genomic_DNA"/>
</dbReference>
<dbReference type="FunFam" id="3.30.565.10:FF:000037">
    <property type="entry name" value="Hybrid sensor histidine kinase/response regulator"/>
    <property type="match status" value="1"/>
</dbReference>
<dbReference type="GO" id="GO:0043565">
    <property type="term" value="F:sequence-specific DNA binding"/>
    <property type="evidence" value="ECO:0007669"/>
    <property type="project" value="InterPro"/>
</dbReference>
<dbReference type="PROSITE" id="PS50109">
    <property type="entry name" value="HIS_KIN"/>
    <property type="match status" value="1"/>
</dbReference>
<dbReference type="FunFam" id="1.10.287.130:FF:000034">
    <property type="entry name" value="Two-component system sensor histidine kinase/response regulator"/>
    <property type="match status" value="1"/>
</dbReference>
<dbReference type="Pfam" id="PF07494">
    <property type="entry name" value="Reg_prop"/>
    <property type="match status" value="6"/>
</dbReference>
<evidence type="ECO:0000256" key="9">
    <source>
        <dbReference type="ARBA" id="ARBA00023015"/>
    </source>
</evidence>
<dbReference type="InterPro" id="IPR015943">
    <property type="entry name" value="WD40/YVTN_repeat-like_dom_sf"/>
</dbReference>
<dbReference type="SUPFAM" id="SSF63829">
    <property type="entry name" value="Calcium-dependent phosphotriesterase"/>
    <property type="match status" value="1"/>
</dbReference>
<dbReference type="InterPro" id="IPR036097">
    <property type="entry name" value="HisK_dim/P_sf"/>
</dbReference>
<feature type="modified residue" description="4-aspartylphosphate" evidence="12">
    <location>
        <position position="1163"/>
    </location>
</feature>
<evidence type="ECO:0000256" key="6">
    <source>
        <dbReference type="ARBA" id="ARBA00022777"/>
    </source>
</evidence>
<evidence type="ECO:0000259" key="14">
    <source>
        <dbReference type="PROSITE" id="PS01124"/>
    </source>
</evidence>
<dbReference type="InterPro" id="IPR004358">
    <property type="entry name" value="Sig_transdc_His_kin-like_C"/>
</dbReference>
<dbReference type="Gene3D" id="2.130.10.10">
    <property type="entry name" value="YVTN repeat-like/Quinoprotein amine dehydrogenase"/>
    <property type="match status" value="2"/>
</dbReference>